<feature type="binding site" evidence="16">
    <location>
        <position position="68"/>
    </location>
    <ligand>
        <name>Zn(2+)</name>
        <dbReference type="ChEBI" id="CHEBI:29105"/>
        <note>catalytic</note>
    </ligand>
</feature>
<feature type="transmembrane region" description="Helical" evidence="14">
    <location>
        <begin position="185"/>
        <end position="207"/>
    </location>
</feature>
<keyword evidence="9 14" id="KW-0862">Zinc</keyword>
<organism evidence="19 20">
    <name type="scientific">Nocardia terpenica</name>
    <dbReference type="NCBI Taxonomy" id="455432"/>
    <lineage>
        <taxon>Bacteria</taxon>
        <taxon>Bacillati</taxon>
        <taxon>Actinomycetota</taxon>
        <taxon>Actinomycetes</taxon>
        <taxon>Mycobacteriales</taxon>
        <taxon>Nocardiaceae</taxon>
        <taxon>Nocardia</taxon>
    </lineage>
</organism>
<keyword evidence="7" id="KW-0677">Repeat</keyword>
<dbReference type="GO" id="GO:0005886">
    <property type="term" value="C:plasma membrane"/>
    <property type="evidence" value="ECO:0007669"/>
    <property type="project" value="UniProtKB-SubCell"/>
</dbReference>
<sequence length="393" mass="41177">MLRETFPLGRIAGVRIGGHWSALVTVGLVTWILRTVLSGHGSQGFLWAVAAAGAVVFVVSLAAHELGHSIVARRNGVHVDRIVLWLLGGVSELADEPGDARAEFRIAIAGPLTSVFIAVVAYTAAVFAAMIAPAGAVAAALVWLAVMNAILAVFNLLPGAPLDGGRVLRALIWWRTGDRLRAATAAARGGGVLGTMLIVVGIAEVVLSRQLGGLWMMLLGWFLQTAAHGELAVAGLRHRLGDTRIRDVMTAAPIAVPAWWTVTDLLHSTIPTSGHRIFPVVDHGDRPIAVLAWSDLARVRARARTTTTLSAAGRPLPRGAIVGVDDLLADAATRVVLRPALDAVAVVDAVGRLCGIVTATDLITACDRSALGLPLRTPHVPDDLPASDHRSTS</sequence>
<keyword evidence="10 14" id="KW-1133">Transmembrane helix</keyword>
<feature type="binding site" evidence="16">
    <location>
        <position position="163"/>
    </location>
    <ligand>
        <name>Zn(2+)</name>
        <dbReference type="ChEBI" id="CHEBI:29105"/>
        <note>catalytic</note>
    </ligand>
</feature>
<dbReference type="InterPro" id="IPR008915">
    <property type="entry name" value="Peptidase_M50"/>
</dbReference>
<evidence type="ECO:0000256" key="8">
    <source>
        <dbReference type="ARBA" id="ARBA00022801"/>
    </source>
</evidence>
<feature type="transmembrane region" description="Helical" evidence="14">
    <location>
        <begin position="137"/>
        <end position="157"/>
    </location>
</feature>
<dbReference type="Pfam" id="PF00571">
    <property type="entry name" value="CBS"/>
    <property type="match status" value="1"/>
</dbReference>
<evidence type="ECO:0000256" key="4">
    <source>
        <dbReference type="ARBA" id="ARBA00022670"/>
    </source>
</evidence>
<evidence type="ECO:0000256" key="17">
    <source>
        <dbReference type="PROSITE-ProRule" id="PRU00703"/>
    </source>
</evidence>
<keyword evidence="20" id="KW-1185">Reference proteome</keyword>
<comment type="cofactor">
    <cofactor evidence="14 16">
        <name>Zn(2+)</name>
        <dbReference type="ChEBI" id="CHEBI:29105"/>
    </cofactor>
    <text evidence="14 16">Binds 1 zinc ion per subunit.</text>
</comment>
<keyword evidence="5 14" id="KW-0812">Transmembrane</keyword>
<dbReference type="GO" id="GO:0006508">
    <property type="term" value="P:proteolysis"/>
    <property type="evidence" value="ECO:0007669"/>
    <property type="project" value="UniProtKB-KW"/>
</dbReference>
<evidence type="ECO:0000256" key="9">
    <source>
        <dbReference type="ARBA" id="ARBA00022833"/>
    </source>
</evidence>
<evidence type="ECO:0000256" key="12">
    <source>
        <dbReference type="ARBA" id="ARBA00023122"/>
    </source>
</evidence>
<evidence type="ECO:0000256" key="13">
    <source>
        <dbReference type="ARBA" id="ARBA00023136"/>
    </source>
</evidence>
<evidence type="ECO:0000256" key="14">
    <source>
        <dbReference type="PIRNR" id="PIRNR006404"/>
    </source>
</evidence>
<dbReference type="RefSeq" id="WP_067586179.1">
    <property type="nucleotide sequence ID" value="NZ_JABMCZ010000005.1"/>
</dbReference>
<proteinExistence type="inferred from homology"/>
<comment type="subcellular location">
    <subcellularLocation>
        <location evidence="1 14">Cell membrane</location>
        <topology evidence="1 14">Multi-pass membrane protein</topology>
    </subcellularLocation>
</comment>
<keyword evidence="8 14" id="KW-0378">Hydrolase</keyword>
<dbReference type="InterPro" id="IPR000644">
    <property type="entry name" value="CBS_dom"/>
</dbReference>
<feature type="domain" description="CBS" evidence="18">
    <location>
        <begin position="249"/>
        <end position="306"/>
    </location>
</feature>
<feature type="binding site" evidence="16">
    <location>
        <position position="64"/>
    </location>
    <ligand>
        <name>Zn(2+)</name>
        <dbReference type="ChEBI" id="CHEBI:29105"/>
        <note>catalytic</note>
    </ligand>
</feature>
<evidence type="ECO:0000256" key="16">
    <source>
        <dbReference type="PIRSR" id="PIRSR006404-2"/>
    </source>
</evidence>
<dbReference type="InterPro" id="IPR046342">
    <property type="entry name" value="CBS_dom_sf"/>
</dbReference>
<evidence type="ECO:0000313" key="20">
    <source>
        <dbReference type="Proteomes" id="UP000076512"/>
    </source>
</evidence>
<evidence type="ECO:0000256" key="6">
    <source>
        <dbReference type="ARBA" id="ARBA00022723"/>
    </source>
</evidence>
<evidence type="ECO:0000256" key="3">
    <source>
        <dbReference type="ARBA" id="ARBA00022475"/>
    </source>
</evidence>
<comment type="caution">
    <text evidence="19">The sequence shown here is derived from an EMBL/GenBank/DDBJ whole genome shotgun (WGS) entry which is preliminary data.</text>
</comment>
<dbReference type="AlphaFoldDB" id="A0A161Z4R7"/>
<dbReference type="EMBL" id="LWGR01000004">
    <property type="protein sequence ID" value="KZM74704.1"/>
    <property type="molecule type" value="Genomic_DNA"/>
</dbReference>
<dbReference type="GO" id="GO:0046872">
    <property type="term" value="F:metal ion binding"/>
    <property type="evidence" value="ECO:0007669"/>
    <property type="project" value="UniProtKB-UniRule"/>
</dbReference>
<evidence type="ECO:0000256" key="11">
    <source>
        <dbReference type="ARBA" id="ARBA00023049"/>
    </source>
</evidence>
<dbReference type="SUPFAM" id="SSF54631">
    <property type="entry name" value="CBS-domain pair"/>
    <property type="match status" value="1"/>
</dbReference>
<evidence type="ECO:0000259" key="18">
    <source>
        <dbReference type="PROSITE" id="PS51371"/>
    </source>
</evidence>
<name>A0A161Z4R7_9NOCA</name>
<keyword evidence="3 14" id="KW-1003">Cell membrane</keyword>
<evidence type="ECO:0000256" key="2">
    <source>
        <dbReference type="ARBA" id="ARBA00007931"/>
    </source>
</evidence>
<dbReference type="OrthoDB" id="9781963at2"/>
<dbReference type="Pfam" id="PF02163">
    <property type="entry name" value="Peptidase_M50"/>
    <property type="match status" value="2"/>
</dbReference>
<dbReference type="GO" id="GO:0008237">
    <property type="term" value="F:metallopeptidase activity"/>
    <property type="evidence" value="ECO:0007669"/>
    <property type="project" value="UniProtKB-UniRule"/>
</dbReference>
<comment type="similarity">
    <text evidence="2 14">Belongs to the peptidase M50B family.</text>
</comment>
<evidence type="ECO:0000256" key="15">
    <source>
        <dbReference type="PIRSR" id="PIRSR006404-1"/>
    </source>
</evidence>
<feature type="transmembrane region" description="Helical" evidence="14">
    <location>
        <begin position="106"/>
        <end position="131"/>
    </location>
</feature>
<reference evidence="19 20" key="1">
    <citation type="submission" date="2016-04" db="EMBL/GenBank/DDBJ databases">
        <authorList>
            <person name="Evans L.H."/>
            <person name="Alamgir A."/>
            <person name="Owens N."/>
            <person name="Weber N.D."/>
            <person name="Virtaneva K."/>
            <person name="Barbian K."/>
            <person name="Babar A."/>
            <person name="Rosenke K."/>
        </authorList>
    </citation>
    <scope>NUCLEOTIDE SEQUENCE [LARGE SCALE GENOMIC DNA]</scope>
    <source>
        <strain evidence="19 20">IFM 0406</strain>
    </source>
</reference>
<dbReference type="Gene3D" id="3.10.580.10">
    <property type="entry name" value="CBS-domain"/>
    <property type="match status" value="1"/>
</dbReference>
<accession>A0A161Z4R7</accession>
<dbReference type="Proteomes" id="UP000076512">
    <property type="component" value="Unassembled WGS sequence"/>
</dbReference>
<evidence type="ECO:0000256" key="5">
    <source>
        <dbReference type="ARBA" id="ARBA00022692"/>
    </source>
</evidence>
<dbReference type="STRING" id="455432.AWN90_21850"/>
<evidence type="ECO:0000256" key="10">
    <source>
        <dbReference type="ARBA" id="ARBA00022989"/>
    </source>
</evidence>
<dbReference type="PANTHER" id="PTHR39188:SF3">
    <property type="entry name" value="STAGE IV SPORULATION PROTEIN FB"/>
    <property type="match status" value="1"/>
</dbReference>
<evidence type="ECO:0000256" key="7">
    <source>
        <dbReference type="ARBA" id="ARBA00022737"/>
    </source>
</evidence>
<feature type="transmembrane region" description="Helical" evidence="14">
    <location>
        <begin position="12"/>
        <end position="33"/>
    </location>
</feature>
<dbReference type="PROSITE" id="PS51371">
    <property type="entry name" value="CBS"/>
    <property type="match status" value="1"/>
</dbReference>
<dbReference type="PIRSF" id="PIRSF006404">
    <property type="entry name" value="UCP006404_Pept_M50_CBS"/>
    <property type="match status" value="1"/>
</dbReference>
<protein>
    <recommendedName>
        <fullName evidence="14">Zinc metalloprotease</fullName>
    </recommendedName>
</protein>
<gene>
    <name evidence="19" type="ORF">AWN90_21850</name>
</gene>
<dbReference type="PANTHER" id="PTHR39188">
    <property type="entry name" value="MEMBRANE-ASSOCIATED ZINC METALLOPROTEASE M50B"/>
    <property type="match status" value="1"/>
</dbReference>
<evidence type="ECO:0000313" key="19">
    <source>
        <dbReference type="EMBL" id="KZM74704.1"/>
    </source>
</evidence>
<keyword evidence="13 14" id="KW-0472">Membrane</keyword>
<evidence type="ECO:0000256" key="1">
    <source>
        <dbReference type="ARBA" id="ARBA00004651"/>
    </source>
</evidence>
<dbReference type="InterPro" id="IPR016483">
    <property type="entry name" value="UCP006404_Pept_M50_CBS"/>
</dbReference>
<feature type="transmembrane region" description="Helical" evidence="14">
    <location>
        <begin position="45"/>
        <end position="64"/>
    </location>
</feature>
<feature type="active site" evidence="15">
    <location>
        <position position="65"/>
    </location>
</feature>
<keyword evidence="6 14" id="KW-0479">Metal-binding</keyword>
<keyword evidence="12 17" id="KW-0129">CBS domain</keyword>
<keyword evidence="11 14" id="KW-0482">Metalloprotease</keyword>
<keyword evidence="4 14" id="KW-0645">Protease</keyword>